<dbReference type="InterPro" id="IPR021146">
    <property type="entry name" value="Phage_gp6-like_head-tail"/>
</dbReference>
<evidence type="ECO:0000313" key="2">
    <source>
        <dbReference type="Proteomes" id="UP000546200"/>
    </source>
</evidence>
<reference evidence="1 2" key="1">
    <citation type="submission" date="2020-08" db="EMBL/GenBank/DDBJ databases">
        <title>Genomic Encyclopedia of Type Strains, Phase IV (KMG-IV): sequencing the most valuable type-strain genomes for metagenomic binning, comparative biology and taxonomic classification.</title>
        <authorList>
            <person name="Goeker M."/>
        </authorList>
    </citation>
    <scope>NUCLEOTIDE SEQUENCE [LARGE SCALE GENOMIC DNA]</scope>
    <source>
        <strain evidence="1 2">DSM 100044</strain>
    </source>
</reference>
<dbReference type="InterPro" id="IPR006450">
    <property type="entry name" value="Phage_HK97_gp6-like"/>
</dbReference>
<comment type="caution">
    <text evidence="1">The sequence shown here is derived from an EMBL/GenBank/DDBJ whole genome shotgun (WGS) entry which is preliminary data.</text>
</comment>
<name>A0A7W9EWS9_9SPHN</name>
<gene>
    <name evidence="1" type="ORF">FHS94_002710</name>
</gene>
<evidence type="ECO:0008006" key="3">
    <source>
        <dbReference type="Google" id="ProtNLM"/>
    </source>
</evidence>
<proteinExistence type="predicted"/>
<dbReference type="Pfam" id="PF05135">
    <property type="entry name" value="Phage_connect_1"/>
    <property type="match status" value="1"/>
</dbReference>
<organism evidence="1 2">
    <name type="scientific">Sphingomonas aerophila</name>
    <dbReference type="NCBI Taxonomy" id="1344948"/>
    <lineage>
        <taxon>Bacteria</taxon>
        <taxon>Pseudomonadati</taxon>
        <taxon>Pseudomonadota</taxon>
        <taxon>Alphaproteobacteria</taxon>
        <taxon>Sphingomonadales</taxon>
        <taxon>Sphingomonadaceae</taxon>
        <taxon>Sphingomonas</taxon>
    </lineage>
</organism>
<dbReference type="CDD" id="cd08054">
    <property type="entry name" value="gp6"/>
    <property type="match status" value="1"/>
</dbReference>
<keyword evidence="2" id="KW-1185">Reference proteome</keyword>
<dbReference type="Proteomes" id="UP000546200">
    <property type="component" value="Unassembled WGS sequence"/>
</dbReference>
<dbReference type="NCBIfam" id="TIGR01560">
    <property type="entry name" value="put_DNA_pack"/>
    <property type="match status" value="1"/>
</dbReference>
<accession>A0A7W9EWS9</accession>
<protein>
    <recommendedName>
        <fullName evidence="3">Phage gp6-like head-tail connector protein</fullName>
    </recommendedName>
</protein>
<dbReference type="AlphaFoldDB" id="A0A7W9EWS9"/>
<sequence>MVNPVIFPQQVREWCRIDDTAEDALLETLIATAQEQAEAYTGKVFLPMECPVSVKQAIAIFVADLYTNREGKTVGEATFYRILSPYRVSVL</sequence>
<dbReference type="Gene3D" id="1.10.3230.30">
    <property type="entry name" value="Phage gp6-like head-tail connector protein"/>
    <property type="match status" value="1"/>
</dbReference>
<evidence type="ECO:0000313" key="1">
    <source>
        <dbReference type="EMBL" id="MBB5715853.1"/>
    </source>
</evidence>
<dbReference type="EMBL" id="JACIJK010000008">
    <property type="protein sequence ID" value="MBB5715853.1"/>
    <property type="molecule type" value="Genomic_DNA"/>
</dbReference>
<dbReference type="RefSeq" id="WP_184058597.1">
    <property type="nucleotide sequence ID" value="NZ_JACIJK010000008.1"/>
</dbReference>